<sequence>MKVHFAKLFLAFVLGATCAQQSVSDKQVSDGYDTIRQLGKKHDLSAIRLKEDGTYEGKRRGDGQIMQVDIPLDPHVLAEIKRRDALRIDQSKLKSNPLQPPSKDWLIAVCIPNMCQFESDICSRLIDDQDGDDDYTEDFLSGKTSRSVASEVRCFRITLPILTRQNLHPLAVNGNDRATSPRLPMYLPSIYLPMSVDHLLALAAKPVLLAQNLGPALCVSIGVLLWMYLLIPFWFPRLLPGFVRLVSVAYAKLVRFLVEGCKDYSDTSIESKFAAEVQRLDQTVDEALARIAWSLESGNPRFEEAVERVLDAVAALNTLVGSSPASGNPTTAAAVIGPSATIVVAAESSSAVGALAAATDSNADDDGGKDGNVIVPTPSAAERALTQLSPSHQLHGTRYFSNDGFVPIQAFLDRHPSTANGKRMKFACLIATDMTTLEKNYLVVKLHVQVDTYIRMMVPRRSNLDWNELEEAMGTETCYLVDGVVRGQISPGVPAVKFDNHSWLRKLNPHGGCCLEQISIFYDKMDADYNARHN</sequence>
<keyword evidence="4" id="KW-1185">Reference proteome</keyword>
<dbReference type="GeneID" id="26307001"/>
<reference evidence="3" key="1">
    <citation type="submission" date="2014-07" db="EMBL/GenBank/DDBJ databases">
        <title>Draft genome sequence of the yeast Pseudozyma antarctica JCM 10317 known as a producer of lipase B which used in a wide range of industrial applications.</title>
        <authorList>
            <person name="Morita T."/>
            <person name="Saika A."/>
            <person name="Koike H."/>
        </authorList>
    </citation>
    <scope>NUCLEOTIDE SEQUENCE</scope>
    <source>
        <strain evidence="3">JCM 10317</strain>
    </source>
</reference>
<proteinExistence type="predicted"/>
<accession>A0A081CMQ4</accession>
<evidence type="ECO:0000313" key="4">
    <source>
        <dbReference type="Proteomes" id="UP000053758"/>
    </source>
</evidence>
<dbReference type="HOGENOM" id="CLU_509955_0_0_1"/>
<feature type="chain" id="PRO_5001756056" evidence="2">
    <location>
        <begin position="20"/>
        <end position="534"/>
    </location>
</feature>
<evidence type="ECO:0000313" key="3">
    <source>
        <dbReference type="EMBL" id="GAK67950.1"/>
    </source>
</evidence>
<keyword evidence="2" id="KW-0732">Signal</keyword>
<protein>
    <submittedName>
        <fullName evidence="3">Uncharacterized protein</fullName>
    </submittedName>
</protein>
<dbReference type="RefSeq" id="XP_014653840.1">
    <property type="nucleotide sequence ID" value="XM_014798354.1"/>
</dbReference>
<evidence type="ECO:0000256" key="1">
    <source>
        <dbReference type="SAM" id="Phobius"/>
    </source>
</evidence>
<keyword evidence="1" id="KW-0472">Membrane</keyword>
<feature type="signal peptide" evidence="2">
    <location>
        <begin position="1"/>
        <end position="19"/>
    </location>
</feature>
<dbReference type="EMBL" id="DF830095">
    <property type="protein sequence ID" value="GAK67950.1"/>
    <property type="molecule type" value="Genomic_DNA"/>
</dbReference>
<organism evidence="3">
    <name type="scientific">Pseudozyma antarctica</name>
    <name type="common">Yeast</name>
    <name type="synonym">Candida antarctica</name>
    <dbReference type="NCBI Taxonomy" id="84753"/>
    <lineage>
        <taxon>Eukaryota</taxon>
        <taxon>Fungi</taxon>
        <taxon>Dikarya</taxon>
        <taxon>Basidiomycota</taxon>
        <taxon>Ustilaginomycotina</taxon>
        <taxon>Ustilaginomycetes</taxon>
        <taxon>Ustilaginales</taxon>
        <taxon>Ustilaginaceae</taxon>
        <taxon>Moesziomyces</taxon>
    </lineage>
</organism>
<evidence type="ECO:0000256" key="2">
    <source>
        <dbReference type="SAM" id="SignalP"/>
    </source>
</evidence>
<feature type="transmembrane region" description="Helical" evidence="1">
    <location>
        <begin position="216"/>
        <end position="235"/>
    </location>
</feature>
<dbReference type="Proteomes" id="UP000053758">
    <property type="component" value="Unassembled WGS sequence"/>
</dbReference>
<keyword evidence="1" id="KW-0812">Transmembrane</keyword>
<gene>
    <name evidence="3" type="ORF">PAN0_028d6180</name>
</gene>
<keyword evidence="1" id="KW-1133">Transmembrane helix</keyword>
<dbReference type="AlphaFoldDB" id="A0A081CMQ4"/>
<name>A0A081CMQ4_PSEA2</name>